<keyword evidence="5" id="KW-0472">Membrane</keyword>
<dbReference type="SMART" id="SM00641">
    <property type="entry name" value="Glyco_25"/>
    <property type="match status" value="1"/>
</dbReference>
<dbReference type="AlphaFoldDB" id="A0A929RXG3"/>
<evidence type="ECO:0000256" key="2">
    <source>
        <dbReference type="ARBA" id="ARBA00022801"/>
    </source>
</evidence>
<evidence type="ECO:0000313" key="6">
    <source>
        <dbReference type="EMBL" id="MBF0971117.1"/>
    </source>
</evidence>
<dbReference type="EMBL" id="JABZGR010000040">
    <property type="protein sequence ID" value="MBF0971117.1"/>
    <property type="molecule type" value="Genomic_DNA"/>
</dbReference>
<evidence type="ECO:0000256" key="5">
    <source>
        <dbReference type="SAM" id="Phobius"/>
    </source>
</evidence>
<proteinExistence type="inferred from homology"/>
<dbReference type="PANTHER" id="PTHR34135">
    <property type="entry name" value="LYSOZYME"/>
    <property type="match status" value="1"/>
</dbReference>
<feature type="region of interest" description="Disordered" evidence="4">
    <location>
        <begin position="1"/>
        <end position="27"/>
    </location>
</feature>
<evidence type="ECO:0000256" key="3">
    <source>
        <dbReference type="ARBA" id="ARBA00023295"/>
    </source>
</evidence>
<keyword evidence="5" id="KW-0812">Transmembrane</keyword>
<dbReference type="Gene3D" id="3.20.20.80">
    <property type="entry name" value="Glycosidases"/>
    <property type="match status" value="1"/>
</dbReference>
<dbReference type="SUPFAM" id="SSF51445">
    <property type="entry name" value="(Trans)glycosidases"/>
    <property type="match status" value="1"/>
</dbReference>
<dbReference type="GO" id="GO:0016998">
    <property type="term" value="P:cell wall macromolecule catabolic process"/>
    <property type="evidence" value="ECO:0007669"/>
    <property type="project" value="InterPro"/>
</dbReference>
<organism evidence="6 7">
    <name type="scientific">Alloprevotella tannerae</name>
    <dbReference type="NCBI Taxonomy" id="76122"/>
    <lineage>
        <taxon>Bacteria</taxon>
        <taxon>Pseudomonadati</taxon>
        <taxon>Bacteroidota</taxon>
        <taxon>Bacteroidia</taxon>
        <taxon>Bacteroidales</taxon>
        <taxon>Prevotellaceae</taxon>
        <taxon>Alloprevotella</taxon>
    </lineage>
</organism>
<keyword evidence="2 6" id="KW-0378">Hydrolase</keyword>
<gene>
    <name evidence="6" type="ORF">HXK21_08795</name>
</gene>
<accession>A0A929RXG3</accession>
<keyword evidence="5" id="KW-1133">Transmembrane helix</keyword>
<evidence type="ECO:0000256" key="4">
    <source>
        <dbReference type="SAM" id="MobiDB-lite"/>
    </source>
</evidence>
<dbReference type="PANTHER" id="PTHR34135:SF2">
    <property type="entry name" value="LYSOZYME"/>
    <property type="match status" value="1"/>
</dbReference>
<sequence>MSTQKKRKIGRPKRRKGKPKKRNHHQGIRHTLSQILGALLVLGVAYIIFIYIVSPFTLRWKALYGMTEFPEGYSIRGIDISHHQGEINWEKLSQATMGKEPISFIFIKGTEGTSLLDDNFNDNFYQAREHGFLRGVYHFFLPDKSAKEQAEFFLRQVHLEEGDLPPVLDIEIDGGLSDEQLRKAALTWLKIVGDHYGVKPIIYANYKFKLRYLNTKEFEDYPYWIAHYYVLNLSYKGKWRFWQHTDCGRLEGISGKVDFNIYNGSMYDLRQLTIERIEEGDLY</sequence>
<dbReference type="GO" id="GO:0016052">
    <property type="term" value="P:carbohydrate catabolic process"/>
    <property type="evidence" value="ECO:0007669"/>
    <property type="project" value="TreeGrafter"/>
</dbReference>
<dbReference type="Proteomes" id="UP000704068">
    <property type="component" value="Unassembled WGS sequence"/>
</dbReference>
<dbReference type="InterPro" id="IPR002053">
    <property type="entry name" value="Glyco_hydro_25"/>
</dbReference>
<dbReference type="RefSeq" id="WP_303764686.1">
    <property type="nucleotide sequence ID" value="NZ_JABZGR010000040.1"/>
</dbReference>
<dbReference type="InterPro" id="IPR018077">
    <property type="entry name" value="Glyco_hydro_fam25_subgr"/>
</dbReference>
<name>A0A929RXG3_9BACT</name>
<evidence type="ECO:0000313" key="7">
    <source>
        <dbReference type="Proteomes" id="UP000704068"/>
    </source>
</evidence>
<reference evidence="6" key="1">
    <citation type="submission" date="2020-04" db="EMBL/GenBank/DDBJ databases">
        <title>Deep metagenomics examines the oral microbiome during advanced dental caries in children, revealing novel taxa and co-occurrences with host molecules.</title>
        <authorList>
            <person name="Baker J.L."/>
            <person name="Morton J.T."/>
            <person name="Dinis M."/>
            <person name="Alvarez R."/>
            <person name="Tran N.C."/>
            <person name="Knight R."/>
            <person name="Edlund A."/>
        </authorList>
    </citation>
    <scope>NUCLEOTIDE SEQUENCE</scope>
    <source>
        <strain evidence="6">JCVI_34_bin.1</strain>
    </source>
</reference>
<protein>
    <submittedName>
        <fullName evidence="6">Glycoside hydrolase family 25 protein</fullName>
    </submittedName>
</protein>
<dbReference type="GO" id="GO:0003796">
    <property type="term" value="F:lysozyme activity"/>
    <property type="evidence" value="ECO:0007669"/>
    <property type="project" value="InterPro"/>
</dbReference>
<comment type="caution">
    <text evidence="6">The sequence shown here is derived from an EMBL/GenBank/DDBJ whole genome shotgun (WGS) entry which is preliminary data.</text>
</comment>
<evidence type="ECO:0000256" key="1">
    <source>
        <dbReference type="ARBA" id="ARBA00010646"/>
    </source>
</evidence>
<dbReference type="Pfam" id="PF01183">
    <property type="entry name" value="Glyco_hydro_25"/>
    <property type="match status" value="1"/>
</dbReference>
<dbReference type="PROSITE" id="PS51904">
    <property type="entry name" value="GLYCOSYL_HYDROL_F25_2"/>
    <property type="match status" value="1"/>
</dbReference>
<dbReference type="InterPro" id="IPR017853">
    <property type="entry name" value="GH"/>
</dbReference>
<feature type="transmembrane region" description="Helical" evidence="5">
    <location>
        <begin position="31"/>
        <end position="53"/>
    </location>
</feature>
<dbReference type="CDD" id="cd06524">
    <property type="entry name" value="GH25_YegX-like"/>
    <property type="match status" value="1"/>
</dbReference>
<dbReference type="GO" id="GO:0009253">
    <property type="term" value="P:peptidoglycan catabolic process"/>
    <property type="evidence" value="ECO:0007669"/>
    <property type="project" value="InterPro"/>
</dbReference>
<comment type="similarity">
    <text evidence="1">Belongs to the glycosyl hydrolase 25 family.</text>
</comment>
<keyword evidence="3" id="KW-0326">Glycosidase</keyword>